<keyword evidence="1" id="KW-1133">Transmembrane helix</keyword>
<dbReference type="Pfam" id="PF19578">
    <property type="entry name" value="DUF6090"/>
    <property type="match status" value="1"/>
</dbReference>
<dbReference type="RefSeq" id="WP_309561848.1">
    <property type="nucleotide sequence ID" value="NZ_JAVJIU010000003.1"/>
</dbReference>
<dbReference type="InterPro" id="IPR045749">
    <property type="entry name" value="DUF6090"/>
</dbReference>
<evidence type="ECO:0000313" key="2">
    <source>
        <dbReference type="EMBL" id="MDR5590981.1"/>
    </source>
</evidence>
<keyword evidence="1" id="KW-0812">Transmembrane</keyword>
<feature type="transmembrane region" description="Helical" evidence="1">
    <location>
        <begin position="21"/>
        <end position="40"/>
    </location>
</feature>
<organism evidence="2 3">
    <name type="scientific">Christiangramia sediminicola</name>
    <dbReference type="NCBI Taxonomy" id="3073267"/>
    <lineage>
        <taxon>Bacteria</taxon>
        <taxon>Pseudomonadati</taxon>
        <taxon>Bacteroidota</taxon>
        <taxon>Flavobacteriia</taxon>
        <taxon>Flavobacteriales</taxon>
        <taxon>Flavobacteriaceae</taxon>
        <taxon>Christiangramia</taxon>
    </lineage>
</organism>
<reference evidence="3" key="1">
    <citation type="submission" date="2023-07" db="EMBL/GenBank/DDBJ databases">
        <title>Christiangramia sp. SM2212., a novel bacterium of the family Flavobacteriaceae isolated from the sea sediment.</title>
        <authorList>
            <person name="Wang J."/>
            <person name="Zhang X."/>
        </authorList>
    </citation>
    <scope>NUCLEOTIDE SEQUENCE [LARGE SCALE GENOMIC DNA]</scope>
    <source>
        <strain evidence="3">SM2212</strain>
    </source>
</reference>
<keyword evidence="1" id="KW-0472">Membrane</keyword>
<evidence type="ECO:0000256" key="1">
    <source>
        <dbReference type="SAM" id="Phobius"/>
    </source>
</evidence>
<keyword evidence="3" id="KW-1185">Reference proteome</keyword>
<dbReference type="EMBL" id="JAVJIU010000003">
    <property type="protein sequence ID" value="MDR5590981.1"/>
    <property type="molecule type" value="Genomic_DNA"/>
</dbReference>
<dbReference type="Proteomes" id="UP001257234">
    <property type="component" value="Unassembled WGS sequence"/>
</dbReference>
<protein>
    <submittedName>
        <fullName evidence="2">DUF6090 family protein</fullName>
    </submittedName>
</protein>
<comment type="caution">
    <text evidence="2">The sequence shown here is derived from an EMBL/GenBank/DDBJ whole genome shotgun (WGS) entry which is preliminary data.</text>
</comment>
<proteinExistence type="predicted"/>
<name>A0ABU1ERG2_9FLAO</name>
<accession>A0ABU1ERG2</accession>
<gene>
    <name evidence="2" type="ORF">RE431_10065</name>
</gene>
<evidence type="ECO:0000313" key="3">
    <source>
        <dbReference type="Proteomes" id="UP001257234"/>
    </source>
</evidence>
<sequence>MIKFFRNIRRRLLRENRFTRYLIYAIGEIILVVIGILIALQVNNWNESRKTAKAEQGYLKSLKSDFYIDIKAQDSIIDILNVKIANLDSLTTEVKKFGENINYNKALAHYSYAFGFPEFVSNDHTLETLKSNGNVEAVSDENLRVDLLDYYDDVEVYYREQTAATEIMLDILINSHLFDLMGLREEKYLNQEWFSNLTKKGVNEFTNKAFAYTMIIYSLRDRLQNMRKKAMQIDKNISISQKEN</sequence>